<reference evidence="1" key="2">
    <citation type="submission" date="2018-07" db="EMBL/GenBank/DDBJ databases">
        <title>WGS assembly of Glycine max.</title>
        <authorList>
            <person name="Schmutz J."/>
            <person name="Cannon S."/>
            <person name="Schlueter J."/>
            <person name="Ma J."/>
            <person name="Mitros T."/>
            <person name="Nelson W."/>
            <person name="Hyten D."/>
            <person name="Song Q."/>
            <person name="Thelen J."/>
            <person name="Cheng J."/>
            <person name="Xu D."/>
            <person name="Hellsten U."/>
            <person name="May G."/>
            <person name="Yu Y."/>
            <person name="Sakurai T."/>
            <person name="Umezawa T."/>
            <person name="Bhattacharyya M."/>
            <person name="Sandhu D."/>
            <person name="Valliyodan B."/>
            <person name="Lindquist E."/>
            <person name="Peto M."/>
            <person name="Grant D."/>
            <person name="Shu S."/>
            <person name="Goodstein D."/>
            <person name="Barry K."/>
            <person name="Futrell-Griggs M."/>
            <person name="Abernathy B."/>
            <person name="Du J."/>
            <person name="Tian Z."/>
            <person name="Zhu L."/>
            <person name="Gill N."/>
            <person name="Joshi T."/>
            <person name="Libault M."/>
            <person name="Sethuraman A."/>
            <person name="Zhang X."/>
            <person name="Shinozaki K."/>
            <person name="Nguyen H."/>
            <person name="Wing R."/>
            <person name="Cregan P."/>
            <person name="Specht J."/>
            <person name="Grimwood J."/>
            <person name="Rokhsar D."/>
            <person name="Stacey G."/>
            <person name="Shoemaker R."/>
            <person name="Jackson S."/>
        </authorList>
    </citation>
    <scope>NUCLEOTIDE SEQUENCE</scope>
    <source>
        <tissue evidence="1">Callus</tissue>
    </source>
</reference>
<evidence type="ECO:0000313" key="2">
    <source>
        <dbReference type="EnsemblPlants" id="RCW19372"/>
    </source>
</evidence>
<evidence type="ECO:0000313" key="1">
    <source>
        <dbReference type="EMBL" id="RCW19372.1"/>
    </source>
</evidence>
<dbReference type="EnsemblPlants" id="RCW19372">
    <property type="protein sequence ID" value="RCW19372"/>
    <property type="gene ID" value="GLYMA_06G212300"/>
</dbReference>
<dbReference type="InParanoid" id="A0A368UMJ9"/>
<dbReference type="AlphaFoldDB" id="A0A368UMJ9"/>
<dbReference type="EMBL" id="CM000839">
    <property type="protein sequence ID" value="RCW19372.1"/>
    <property type="molecule type" value="Genomic_DNA"/>
</dbReference>
<evidence type="ECO:0008006" key="4">
    <source>
        <dbReference type="Google" id="ProtNLM"/>
    </source>
</evidence>
<name>A0A368UMJ9_SOYBN</name>
<protein>
    <recommendedName>
        <fullName evidence="4">UBN2 domain-containing protein</fullName>
    </recommendedName>
</protein>
<dbReference type="SMR" id="A0A368UMJ9"/>
<accession>A0A368UMJ9</accession>
<keyword evidence="3" id="KW-1185">Reference proteome</keyword>
<evidence type="ECO:0000313" key="3">
    <source>
        <dbReference type="Proteomes" id="UP000008827"/>
    </source>
</evidence>
<sequence>MRCSIIKKDEIIDEMFGSFQTILNDVQALGHEFTKAQNNLNILQSLPKMWEPKSATIQEAYNMKCLPWTN</sequence>
<organism evidence="1">
    <name type="scientific">Glycine max</name>
    <name type="common">Soybean</name>
    <name type="synonym">Glycine hispida</name>
    <dbReference type="NCBI Taxonomy" id="3847"/>
    <lineage>
        <taxon>Eukaryota</taxon>
        <taxon>Viridiplantae</taxon>
        <taxon>Streptophyta</taxon>
        <taxon>Embryophyta</taxon>
        <taxon>Tracheophyta</taxon>
        <taxon>Spermatophyta</taxon>
        <taxon>Magnoliopsida</taxon>
        <taxon>eudicotyledons</taxon>
        <taxon>Gunneridae</taxon>
        <taxon>Pentapetalae</taxon>
        <taxon>rosids</taxon>
        <taxon>fabids</taxon>
        <taxon>Fabales</taxon>
        <taxon>Fabaceae</taxon>
        <taxon>Papilionoideae</taxon>
        <taxon>50 kb inversion clade</taxon>
        <taxon>NPAAA clade</taxon>
        <taxon>indigoferoid/millettioid clade</taxon>
        <taxon>Phaseoleae</taxon>
        <taxon>Glycine</taxon>
        <taxon>Glycine subgen. Soja</taxon>
    </lineage>
</organism>
<gene>
    <name evidence="1" type="ORF">GLYMA_06G212300</name>
</gene>
<dbReference type="OMA" id="WEAKTII"/>
<dbReference type="Proteomes" id="UP000008827">
    <property type="component" value="Chromosome 6"/>
</dbReference>
<reference evidence="2" key="3">
    <citation type="submission" date="2019-01" db="UniProtKB">
        <authorList>
            <consortium name="EnsemblPlants"/>
        </authorList>
    </citation>
    <scope>IDENTIFICATION</scope>
    <source>
        <strain evidence="2">Williams 82</strain>
    </source>
</reference>
<proteinExistence type="predicted"/>
<dbReference type="Gramene" id="RCW19372">
    <property type="protein sequence ID" value="RCW19372"/>
    <property type="gene ID" value="GLYMA_06G212300"/>
</dbReference>
<reference evidence="1 2" key="1">
    <citation type="journal article" date="2010" name="Nature">
        <title>Genome sequence of the palaeopolyploid soybean.</title>
        <authorList>
            <person name="Schmutz J."/>
            <person name="Cannon S.B."/>
            <person name="Schlueter J."/>
            <person name="Ma J."/>
            <person name="Mitros T."/>
            <person name="Nelson W."/>
            <person name="Hyten D.L."/>
            <person name="Song Q."/>
            <person name="Thelen J.J."/>
            <person name="Cheng J."/>
            <person name="Xu D."/>
            <person name="Hellsten U."/>
            <person name="May G.D."/>
            <person name="Yu Y."/>
            <person name="Sakurai T."/>
            <person name="Umezawa T."/>
            <person name="Bhattacharyya M.K."/>
            <person name="Sandhu D."/>
            <person name="Valliyodan B."/>
            <person name="Lindquist E."/>
            <person name="Peto M."/>
            <person name="Grant D."/>
            <person name="Shu S."/>
            <person name="Goodstein D."/>
            <person name="Barry K."/>
            <person name="Futrell-Griggs M."/>
            <person name="Abernathy B."/>
            <person name="Du J."/>
            <person name="Tian Z."/>
            <person name="Zhu L."/>
            <person name="Gill N."/>
            <person name="Joshi T."/>
            <person name="Libault M."/>
            <person name="Sethuraman A."/>
            <person name="Zhang X.-C."/>
            <person name="Shinozaki K."/>
            <person name="Nguyen H.T."/>
            <person name="Wing R.A."/>
            <person name="Cregan P."/>
            <person name="Specht J."/>
            <person name="Grimwood J."/>
            <person name="Rokhsar D."/>
            <person name="Stacey G."/>
            <person name="Shoemaker R.C."/>
            <person name="Jackson S.A."/>
        </authorList>
    </citation>
    <scope>NUCLEOTIDE SEQUENCE</scope>
    <source>
        <strain evidence="2">cv. Williams 82</strain>
        <tissue evidence="1">Callus</tissue>
    </source>
</reference>